<comment type="caution">
    <text evidence="1">The sequence shown here is derived from an EMBL/GenBank/DDBJ whole genome shotgun (WGS) entry which is preliminary data.</text>
</comment>
<gene>
    <name evidence="1" type="ORF">NDU88_001809</name>
</gene>
<evidence type="ECO:0000313" key="1">
    <source>
        <dbReference type="EMBL" id="KAJ1176531.1"/>
    </source>
</evidence>
<dbReference type="EMBL" id="JANPWB010000006">
    <property type="protein sequence ID" value="KAJ1176531.1"/>
    <property type="molecule type" value="Genomic_DNA"/>
</dbReference>
<name>A0AAV7TK48_PLEWA</name>
<sequence length="91" mass="10285">MLLMDCQLDDEGVGVAEMLRSSAGVSGGYVVLDEWSEEELDYEKVDEELEKGEIVDYAKDAFRGVEVQQKMQIVVLHGGSNRERNIYVLEE</sequence>
<proteinExistence type="predicted"/>
<evidence type="ECO:0000313" key="2">
    <source>
        <dbReference type="Proteomes" id="UP001066276"/>
    </source>
</evidence>
<dbReference type="Proteomes" id="UP001066276">
    <property type="component" value="Chromosome 3_2"/>
</dbReference>
<reference evidence="1" key="1">
    <citation type="journal article" date="2022" name="bioRxiv">
        <title>Sequencing and chromosome-scale assembly of the giantPleurodeles waltlgenome.</title>
        <authorList>
            <person name="Brown T."/>
            <person name="Elewa A."/>
            <person name="Iarovenko S."/>
            <person name="Subramanian E."/>
            <person name="Araus A.J."/>
            <person name="Petzold A."/>
            <person name="Susuki M."/>
            <person name="Suzuki K.-i.T."/>
            <person name="Hayashi T."/>
            <person name="Toyoda A."/>
            <person name="Oliveira C."/>
            <person name="Osipova E."/>
            <person name="Leigh N.D."/>
            <person name="Simon A."/>
            <person name="Yun M.H."/>
        </authorList>
    </citation>
    <scope>NUCLEOTIDE SEQUENCE</scope>
    <source>
        <strain evidence="1">20211129_DDA</strain>
        <tissue evidence="1">Liver</tissue>
    </source>
</reference>
<dbReference type="AlphaFoldDB" id="A0AAV7TK48"/>
<protein>
    <submittedName>
        <fullName evidence="1">Uncharacterized protein</fullName>
    </submittedName>
</protein>
<organism evidence="1 2">
    <name type="scientific">Pleurodeles waltl</name>
    <name type="common">Iberian ribbed newt</name>
    <dbReference type="NCBI Taxonomy" id="8319"/>
    <lineage>
        <taxon>Eukaryota</taxon>
        <taxon>Metazoa</taxon>
        <taxon>Chordata</taxon>
        <taxon>Craniata</taxon>
        <taxon>Vertebrata</taxon>
        <taxon>Euteleostomi</taxon>
        <taxon>Amphibia</taxon>
        <taxon>Batrachia</taxon>
        <taxon>Caudata</taxon>
        <taxon>Salamandroidea</taxon>
        <taxon>Salamandridae</taxon>
        <taxon>Pleurodelinae</taxon>
        <taxon>Pleurodeles</taxon>
    </lineage>
</organism>
<accession>A0AAV7TK48</accession>
<keyword evidence="2" id="KW-1185">Reference proteome</keyword>